<gene>
    <name evidence="7" type="ORF">ONZ51_g566</name>
</gene>
<reference evidence="7" key="1">
    <citation type="submission" date="2022-11" db="EMBL/GenBank/DDBJ databases">
        <title>Genome Sequence of Cubamyces cubensis.</title>
        <authorList>
            <person name="Buettner E."/>
        </authorList>
    </citation>
    <scope>NUCLEOTIDE SEQUENCE</scope>
    <source>
        <strain evidence="7">MPL-01</strain>
    </source>
</reference>
<evidence type="ECO:0000256" key="5">
    <source>
        <dbReference type="SAM" id="MobiDB-lite"/>
    </source>
</evidence>
<evidence type="ECO:0000256" key="1">
    <source>
        <dbReference type="ARBA" id="ARBA00004245"/>
    </source>
</evidence>
<dbReference type="InterPro" id="IPR036534">
    <property type="entry name" value="GAR_dom_sf"/>
</dbReference>
<feature type="region of interest" description="Disordered" evidence="5">
    <location>
        <begin position="1283"/>
        <end position="1505"/>
    </location>
</feature>
<dbReference type="SMART" id="SM00243">
    <property type="entry name" value="GAS2"/>
    <property type="match status" value="1"/>
</dbReference>
<feature type="compositionally biased region" description="Polar residues" evidence="5">
    <location>
        <begin position="1"/>
        <end position="12"/>
    </location>
</feature>
<dbReference type="EMBL" id="JAPEVG010000007">
    <property type="protein sequence ID" value="KAJ8501458.1"/>
    <property type="molecule type" value="Genomic_DNA"/>
</dbReference>
<feature type="domain" description="GAR" evidence="6">
    <location>
        <begin position="1505"/>
        <end position="1583"/>
    </location>
</feature>
<evidence type="ECO:0000256" key="3">
    <source>
        <dbReference type="ARBA" id="ARBA00023212"/>
    </source>
</evidence>
<keyword evidence="3" id="KW-0206">Cytoskeleton</keyword>
<comment type="subcellular location">
    <subcellularLocation>
        <location evidence="1">Cytoplasm</location>
        <location evidence="1">Cytoskeleton</location>
    </subcellularLocation>
</comment>
<proteinExistence type="predicted"/>
<name>A0AAD7U330_9APHY</name>
<comment type="caution">
    <text evidence="7">The sequence shown here is derived from an EMBL/GenBank/DDBJ whole genome shotgun (WGS) entry which is preliminary data.</text>
</comment>
<feature type="compositionally biased region" description="Low complexity" evidence="5">
    <location>
        <begin position="1287"/>
        <end position="1306"/>
    </location>
</feature>
<dbReference type="GO" id="GO:0007131">
    <property type="term" value="P:reciprocal meiotic recombination"/>
    <property type="evidence" value="ECO:0007669"/>
    <property type="project" value="InterPro"/>
</dbReference>
<evidence type="ECO:0000259" key="6">
    <source>
        <dbReference type="PROSITE" id="PS51460"/>
    </source>
</evidence>
<dbReference type="InterPro" id="IPR042448">
    <property type="entry name" value="CCNB1IP1"/>
</dbReference>
<dbReference type="Proteomes" id="UP001215151">
    <property type="component" value="Unassembled WGS sequence"/>
</dbReference>
<dbReference type="PANTHER" id="PTHR14305">
    <property type="entry name" value="E3 UBIQUITIN-PROTEIN LIGASE CCNB1IP1"/>
    <property type="match status" value="1"/>
</dbReference>
<feature type="region of interest" description="Disordered" evidence="5">
    <location>
        <begin position="1928"/>
        <end position="2013"/>
    </location>
</feature>
<dbReference type="Gene3D" id="3.30.920.20">
    <property type="entry name" value="Gas2-like domain"/>
    <property type="match status" value="1"/>
</dbReference>
<feature type="region of interest" description="Disordered" evidence="5">
    <location>
        <begin position="1"/>
        <end position="29"/>
    </location>
</feature>
<feature type="compositionally biased region" description="Polar residues" evidence="5">
    <location>
        <begin position="1678"/>
        <end position="1689"/>
    </location>
</feature>
<dbReference type="GO" id="GO:0061630">
    <property type="term" value="F:ubiquitin protein ligase activity"/>
    <property type="evidence" value="ECO:0007669"/>
    <property type="project" value="InterPro"/>
</dbReference>
<sequence length="2158" mass="238260">MSEATDASTSSGIPPDAPNPPTAGGRTVPDILAVADQVLSIERQQSTEKPENDEALEWHEVIELQAFSERKVWIEEKIKFLEQLPPVEVFARLDALRQSATEVPGLPTREQLKQWMVEHDKIEKETEIFDSGELKKLKKFTKAAAQRNLSPADTDLIEITLTTIYALDKLFHLLRDRSDNLELLNIRLTWEERRVAAWVELRKLLDDLREFVTTRARWSPAVYENLEEEDATPPVPSESVPTRRNSVVSMASETSSASLAGFSRGARFKLAEMLSREAAQFASRVSSLRHTKIALAGKALDKLIDDSRKPVPDELLDEQDKLENEGITEMEDVGKFVMQVVMQWKKADEFYVETLKDKSNAQTLLEEIEVAKLSHPTSRQDASFMARTSALTKRLLLRGNPATSLTFPKPSHRHFPDQTASTDVLIQQLSTEMATALRHAKKAEECAKEYHAAADAVKQVEIVRKAASDLTGRYASLIDRMENGIATSNGDGTPPDLSSEDCLDSSRHSVFLSLFPSMLEELEKAELEVEPLLSAARSALLHLDFPGIDAQFKMDSAATIDELEAKRAAATMAKDLVASRTEALVQVRSVWSAMDSLFQEVEELRKDVLDAMSRQMWRQQVRHDAPPTPESPTAALPATTLSPEEVAERLADLPLREYLIRASSALESVLEATGDTARFWEAVQQQATMMGTVRDEVHSLQIRIEDLRMRFEKGAQDVFTGALHQETQVEETLTGELVATRSAIQQFLDELPRRIPFVGEVKFARSVEHASPKRRASLPGGFTLDAIQQAAQPTVLFDPAALDKGVRTDSNTYSMMLSGALRALESKADYFQLAKKAHALDAALASMVGLLGQAEDAVASIHVTLTGSEERLSADRFSELSASLNEVSQKHSVIVEETLSHVRDALQGLRAAPGGHDVGARDAVVSARQKAVENAESHFSSWKKSLAGLKQQLADAQKVEQHRIAEEARLKEEQERLEAETQALRAREQAAAVEAERLEALERARLEREKAEAEERERKERQEALEQARREEEERQRVAEEERLRQEALRQAEMSADLSLETVEEVSFSISAEDDVFAVRGSSSKGAGMTPELSELSSRIFNFRKRLRSIGINDAARPSARTSAPLPEDEARQAMQQALTTLTDEVAELPVHVPQNQNIEADLRSLRSELEASADLMGRVNQLADFSMALRQCDNALSDLLEHIDSYPSPPLGPLSAPHVSDSSLPPEEQLSVRLAFTRDVLNRMKALARALVNDPRVLPERERVWQTWVELEAMALDRISGHKSRPASVVSSGRSSRASVIKSSSHLVRADSPRARGSLDVPRPRGSIDKKGSFSKLSASPGGKFLAPPSPANARRAASGSSVTAAAQSRSSSRLSVASSVRSVSGPMPGSSPSNLYGSTFSSRQRTNSTTSNSSTTFVTPARRTPALSTSRPRAQTGTARTSSPALSDASFSQGRSSLNLSRPPTSHSTWSRAPRTSFPTLPRSPPPSRGPATHSPRKPYVANPKNKLDIAVGDVLNRLPVDIKVELVQDTWKDQSGKYWIGDTDPKLCFCRILRSQTVMVRVGGGWSELSKFIKDHFADAFRLLPDASPPRLASREEKWISSTSLAQAAEIMTPPMPPRTPEPKDGFIPSFALSTPNGTSPKSMKGSPSPGSPLHALQFIRRAERDPASYRPETPTRSSRSTGMTSVLHTPFPPTVTLLCIIVECANELFNASRLCPACETSLTEPDDVVVCSLHPSNDYKTSVLSGLNPAIILEICSRALSFWQYQVHQEHSFQQALYRNVTDKHAQLEKRLENVIREANGEINLERDIDTERRKTTTLQDSLKESEKEYHKLKAQYDKLKRKALLGGAVVGKDGVMPLGNQSIGMQERQEDPNARLKHGYVAGIGGAVGLDVGAVVGNMEAAGIQRTPIVNRTAAAGPIGMQPSGAGTAWRQPQATGTSRHGAAQRQPFNAMDHRSFRTSAGSTARSEHSDSTVEVENLVANTGGGGRHHGGRSAAPQWSVPQQRMSTAQAAFTRGQRWLLDYEVDERTTDAAVLATQASLPQLSSAVVRNSNQPVCQWADRNDIPHSIMERWRKLKIESQTVYAFWWRWTRSTAGKERYAYITMRVCYVTTIVEKARWKGGERKAKRVRDDDASMYGIKRTSSVAKKKRKNV</sequence>
<evidence type="ECO:0000256" key="2">
    <source>
        <dbReference type="ARBA" id="ARBA00022490"/>
    </source>
</evidence>
<evidence type="ECO:0000313" key="7">
    <source>
        <dbReference type="EMBL" id="KAJ8501458.1"/>
    </source>
</evidence>
<dbReference type="GO" id="GO:0000795">
    <property type="term" value="C:synaptonemal complex"/>
    <property type="evidence" value="ECO:0007669"/>
    <property type="project" value="InterPro"/>
</dbReference>
<feature type="compositionally biased region" description="Low complexity" evidence="5">
    <location>
        <begin position="1643"/>
        <end position="1656"/>
    </location>
</feature>
<dbReference type="PANTHER" id="PTHR14305:SF0">
    <property type="entry name" value="E3 UBIQUITIN-PROTEIN LIGASE CCNB1IP1"/>
    <property type="match status" value="1"/>
</dbReference>
<evidence type="ECO:0000256" key="4">
    <source>
        <dbReference type="SAM" id="Coils"/>
    </source>
</evidence>
<feature type="coiled-coil region" evidence="4">
    <location>
        <begin position="956"/>
        <end position="1051"/>
    </location>
</feature>
<feature type="compositionally biased region" description="Basic and acidic residues" evidence="5">
    <location>
        <begin position="1323"/>
        <end position="1333"/>
    </location>
</feature>
<feature type="compositionally biased region" description="Polar residues" evidence="5">
    <location>
        <begin position="1428"/>
        <end position="1473"/>
    </location>
</feature>
<keyword evidence="2" id="KW-0963">Cytoplasm</keyword>
<keyword evidence="4" id="KW-0175">Coiled coil</keyword>
<feature type="coiled-coil region" evidence="4">
    <location>
        <begin position="1782"/>
        <end position="1847"/>
    </location>
</feature>
<evidence type="ECO:0000313" key="8">
    <source>
        <dbReference type="Proteomes" id="UP001215151"/>
    </source>
</evidence>
<protein>
    <recommendedName>
        <fullName evidence="6">GAR domain-containing protein</fullName>
    </recommendedName>
</protein>
<feature type="compositionally biased region" description="Low complexity" evidence="5">
    <location>
        <begin position="1353"/>
        <end position="1421"/>
    </location>
</feature>
<dbReference type="GO" id="GO:0005856">
    <property type="term" value="C:cytoskeleton"/>
    <property type="evidence" value="ECO:0007669"/>
    <property type="project" value="UniProtKB-SubCell"/>
</dbReference>
<organism evidence="7 8">
    <name type="scientific">Trametes cubensis</name>
    <dbReference type="NCBI Taxonomy" id="1111947"/>
    <lineage>
        <taxon>Eukaryota</taxon>
        <taxon>Fungi</taxon>
        <taxon>Dikarya</taxon>
        <taxon>Basidiomycota</taxon>
        <taxon>Agaricomycotina</taxon>
        <taxon>Agaricomycetes</taxon>
        <taxon>Polyporales</taxon>
        <taxon>Polyporaceae</taxon>
        <taxon>Trametes</taxon>
    </lineage>
</organism>
<feature type="region of interest" description="Disordered" evidence="5">
    <location>
        <begin position="1615"/>
        <end position="1689"/>
    </location>
</feature>
<dbReference type="PROSITE" id="PS51460">
    <property type="entry name" value="GAR"/>
    <property type="match status" value="1"/>
</dbReference>
<dbReference type="InterPro" id="IPR003108">
    <property type="entry name" value="GAR_dom"/>
</dbReference>
<dbReference type="Pfam" id="PF02187">
    <property type="entry name" value="GAS2"/>
    <property type="match status" value="1"/>
</dbReference>
<dbReference type="GO" id="GO:0008017">
    <property type="term" value="F:microtubule binding"/>
    <property type="evidence" value="ECO:0007669"/>
    <property type="project" value="InterPro"/>
</dbReference>
<accession>A0AAD7U330</accession>
<keyword evidence="8" id="KW-1185">Reference proteome</keyword>
<dbReference type="SUPFAM" id="SSF143575">
    <property type="entry name" value="GAS2 domain-like"/>
    <property type="match status" value="1"/>
</dbReference>